<dbReference type="PROSITE" id="PS50011">
    <property type="entry name" value="PROTEIN_KINASE_DOM"/>
    <property type="match status" value="1"/>
</dbReference>
<dbReference type="Gene3D" id="3.30.200.20">
    <property type="entry name" value="Phosphorylase Kinase, domain 1"/>
    <property type="match status" value="1"/>
</dbReference>
<keyword evidence="6" id="KW-0067">ATP-binding</keyword>
<proteinExistence type="predicted"/>
<evidence type="ECO:0000256" key="3">
    <source>
        <dbReference type="ARBA" id="ARBA00022679"/>
    </source>
</evidence>
<sequence>MGPAKTIEAVPGAEYPGNYHDQGFHPVHLGDTFANGRYTVKHKLGYGVTSTNWLVHDSVGGGYASLKIVDAAHSPGSQLDVLKHLQSTYDENEQGSQYVMTMLDHFMHDGPNGRHLCIVAEALGPSLAADIEELWSNEIFPPKVAKHLIAQIGLGVRYLHRRNVAHGDLHPGNILLYSPQIASWTDEDVERYLGQPDVRRLRSTDGTSLKDDPSRPKYLIPSPEESSFLRHCFENPHVKICDFSEAFMPTLPRSRSLATPHLYRPPEGLLGNLPHATLEADIWALASLFHVLFTGGYGIFHGDYDDDILRAMVLLLGKLPEPWWPLWDKRSETFDVEGKVLPAYKKVVPGPVKFLDVSAKVMGDREERKLFEELLRSMVRYEPERRITAEDVVESHWFAKYCGIVL</sequence>
<evidence type="ECO:0000256" key="2">
    <source>
        <dbReference type="ARBA" id="ARBA00022527"/>
    </source>
</evidence>
<dbReference type="SMART" id="SM00220">
    <property type="entry name" value="S_TKc"/>
    <property type="match status" value="1"/>
</dbReference>
<dbReference type="Gene3D" id="1.10.510.10">
    <property type="entry name" value="Transferase(Phosphotransferase) domain 1"/>
    <property type="match status" value="1"/>
</dbReference>
<evidence type="ECO:0000256" key="6">
    <source>
        <dbReference type="ARBA" id="ARBA00022840"/>
    </source>
</evidence>
<dbReference type="InterPro" id="IPR000719">
    <property type="entry name" value="Prot_kinase_dom"/>
</dbReference>
<organism evidence="10 11">
    <name type="scientific">Rickenella mellea</name>
    <dbReference type="NCBI Taxonomy" id="50990"/>
    <lineage>
        <taxon>Eukaryota</taxon>
        <taxon>Fungi</taxon>
        <taxon>Dikarya</taxon>
        <taxon>Basidiomycota</taxon>
        <taxon>Agaricomycotina</taxon>
        <taxon>Agaricomycetes</taxon>
        <taxon>Hymenochaetales</taxon>
        <taxon>Rickenellaceae</taxon>
        <taxon>Rickenella</taxon>
    </lineage>
</organism>
<evidence type="ECO:0000313" key="11">
    <source>
        <dbReference type="Proteomes" id="UP000294933"/>
    </source>
</evidence>
<name>A0A4Y7Q0C0_9AGAM</name>
<dbReference type="EC" id="2.7.11.1" evidence="1"/>
<dbReference type="GO" id="GO:0005524">
    <property type="term" value="F:ATP binding"/>
    <property type="evidence" value="ECO:0007669"/>
    <property type="project" value="UniProtKB-KW"/>
</dbReference>
<evidence type="ECO:0000259" key="9">
    <source>
        <dbReference type="PROSITE" id="PS50011"/>
    </source>
</evidence>
<evidence type="ECO:0000256" key="4">
    <source>
        <dbReference type="ARBA" id="ARBA00022741"/>
    </source>
</evidence>
<accession>A0A4Y7Q0C0</accession>
<evidence type="ECO:0000256" key="5">
    <source>
        <dbReference type="ARBA" id="ARBA00022777"/>
    </source>
</evidence>
<keyword evidence="5 10" id="KW-0418">Kinase</keyword>
<dbReference type="Pfam" id="PF00069">
    <property type="entry name" value="Pkinase"/>
    <property type="match status" value="2"/>
</dbReference>
<dbReference type="GO" id="GO:0000245">
    <property type="term" value="P:spliceosomal complex assembly"/>
    <property type="evidence" value="ECO:0007669"/>
    <property type="project" value="TreeGrafter"/>
</dbReference>
<feature type="domain" description="Protein kinase" evidence="9">
    <location>
        <begin position="38"/>
        <end position="398"/>
    </location>
</feature>
<dbReference type="GO" id="GO:0004674">
    <property type="term" value="F:protein serine/threonine kinase activity"/>
    <property type="evidence" value="ECO:0007669"/>
    <property type="project" value="UniProtKB-KW"/>
</dbReference>
<evidence type="ECO:0000256" key="7">
    <source>
        <dbReference type="ARBA" id="ARBA00047899"/>
    </source>
</evidence>
<evidence type="ECO:0000256" key="1">
    <source>
        <dbReference type="ARBA" id="ARBA00012513"/>
    </source>
</evidence>
<dbReference type="InterPro" id="IPR011009">
    <property type="entry name" value="Kinase-like_dom_sf"/>
</dbReference>
<dbReference type="PANTHER" id="PTHR47634:SF9">
    <property type="entry name" value="PROTEIN KINASE DOMAIN-CONTAINING PROTEIN-RELATED"/>
    <property type="match status" value="1"/>
</dbReference>
<keyword evidence="3" id="KW-0808">Transferase</keyword>
<keyword evidence="4" id="KW-0547">Nucleotide-binding</keyword>
<reference evidence="10 11" key="1">
    <citation type="submission" date="2018-06" db="EMBL/GenBank/DDBJ databases">
        <title>A transcriptomic atlas of mushroom development highlights an independent origin of complex multicellularity.</title>
        <authorList>
            <consortium name="DOE Joint Genome Institute"/>
            <person name="Krizsan K."/>
            <person name="Almasi E."/>
            <person name="Merenyi Z."/>
            <person name="Sahu N."/>
            <person name="Viragh M."/>
            <person name="Koszo T."/>
            <person name="Mondo S."/>
            <person name="Kiss B."/>
            <person name="Balint B."/>
            <person name="Kues U."/>
            <person name="Barry K."/>
            <person name="Hegedus J.C."/>
            <person name="Henrissat B."/>
            <person name="Johnson J."/>
            <person name="Lipzen A."/>
            <person name="Ohm R."/>
            <person name="Nagy I."/>
            <person name="Pangilinan J."/>
            <person name="Yan J."/>
            <person name="Xiong Y."/>
            <person name="Grigoriev I.V."/>
            <person name="Hibbett D.S."/>
            <person name="Nagy L.G."/>
        </authorList>
    </citation>
    <scope>NUCLEOTIDE SEQUENCE [LARGE SCALE GENOMIC DNA]</scope>
    <source>
        <strain evidence="10 11">SZMC22713</strain>
    </source>
</reference>
<dbReference type="SUPFAM" id="SSF56112">
    <property type="entry name" value="Protein kinase-like (PK-like)"/>
    <property type="match status" value="1"/>
</dbReference>
<evidence type="ECO:0000313" key="10">
    <source>
        <dbReference type="EMBL" id="TDL20736.1"/>
    </source>
</evidence>
<keyword evidence="11" id="KW-1185">Reference proteome</keyword>
<dbReference type="InterPro" id="IPR051334">
    <property type="entry name" value="SRPK"/>
</dbReference>
<keyword evidence="2" id="KW-0723">Serine/threonine-protein kinase</keyword>
<dbReference type="AlphaFoldDB" id="A0A4Y7Q0C0"/>
<comment type="catalytic activity">
    <reaction evidence="7">
        <text>L-threonyl-[protein] + ATP = O-phospho-L-threonyl-[protein] + ADP + H(+)</text>
        <dbReference type="Rhea" id="RHEA:46608"/>
        <dbReference type="Rhea" id="RHEA-COMP:11060"/>
        <dbReference type="Rhea" id="RHEA-COMP:11605"/>
        <dbReference type="ChEBI" id="CHEBI:15378"/>
        <dbReference type="ChEBI" id="CHEBI:30013"/>
        <dbReference type="ChEBI" id="CHEBI:30616"/>
        <dbReference type="ChEBI" id="CHEBI:61977"/>
        <dbReference type="ChEBI" id="CHEBI:456216"/>
        <dbReference type="EC" id="2.7.11.1"/>
    </reaction>
</comment>
<gene>
    <name evidence="10" type="ORF">BD410DRAFT_725262</name>
</gene>
<dbReference type="GO" id="GO:0050684">
    <property type="term" value="P:regulation of mRNA processing"/>
    <property type="evidence" value="ECO:0007669"/>
    <property type="project" value="TreeGrafter"/>
</dbReference>
<dbReference type="OrthoDB" id="5979581at2759"/>
<dbReference type="VEuPathDB" id="FungiDB:BD410DRAFT_725262"/>
<comment type="catalytic activity">
    <reaction evidence="8">
        <text>L-seryl-[protein] + ATP = O-phospho-L-seryl-[protein] + ADP + H(+)</text>
        <dbReference type="Rhea" id="RHEA:17989"/>
        <dbReference type="Rhea" id="RHEA-COMP:9863"/>
        <dbReference type="Rhea" id="RHEA-COMP:11604"/>
        <dbReference type="ChEBI" id="CHEBI:15378"/>
        <dbReference type="ChEBI" id="CHEBI:29999"/>
        <dbReference type="ChEBI" id="CHEBI:30616"/>
        <dbReference type="ChEBI" id="CHEBI:83421"/>
        <dbReference type="ChEBI" id="CHEBI:456216"/>
        <dbReference type="EC" id="2.7.11.1"/>
    </reaction>
</comment>
<dbReference type="EMBL" id="ML170186">
    <property type="protein sequence ID" value="TDL20736.1"/>
    <property type="molecule type" value="Genomic_DNA"/>
</dbReference>
<protein>
    <recommendedName>
        <fullName evidence="1">non-specific serine/threonine protein kinase</fullName>
        <ecNumber evidence="1">2.7.11.1</ecNumber>
    </recommendedName>
</protein>
<dbReference type="PANTHER" id="PTHR47634">
    <property type="entry name" value="PROTEIN KINASE DOMAIN-CONTAINING PROTEIN-RELATED"/>
    <property type="match status" value="1"/>
</dbReference>
<dbReference type="STRING" id="50990.A0A4Y7Q0C0"/>
<evidence type="ECO:0000256" key="8">
    <source>
        <dbReference type="ARBA" id="ARBA00048679"/>
    </source>
</evidence>
<dbReference type="Proteomes" id="UP000294933">
    <property type="component" value="Unassembled WGS sequence"/>
</dbReference>